<dbReference type="PANTHER" id="PTHR47966">
    <property type="entry name" value="BETA-SITE APP-CLEAVING ENZYME, ISOFORM A-RELATED"/>
    <property type="match status" value="1"/>
</dbReference>
<evidence type="ECO:0000256" key="3">
    <source>
        <dbReference type="ARBA" id="ARBA00022525"/>
    </source>
</evidence>
<dbReference type="PROSITE" id="PS51767">
    <property type="entry name" value="PEPTIDASE_A1"/>
    <property type="match status" value="1"/>
</dbReference>
<evidence type="ECO:0000259" key="18">
    <source>
        <dbReference type="PROSITE" id="PS51767"/>
    </source>
</evidence>
<keyword evidence="16" id="KW-0064">Aspartyl protease</keyword>
<dbReference type="InterPro" id="IPR021109">
    <property type="entry name" value="Peptidase_aspartic_dom_sf"/>
</dbReference>
<dbReference type="AlphaFoldDB" id="M7B1G1"/>
<proteinExistence type="inferred from homology"/>
<dbReference type="PROSITE" id="PS00141">
    <property type="entry name" value="ASP_PROTEASE"/>
    <property type="match status" value="2"/>
</dbReference>
<dbReference type="STRING" id="8469.M7B1G1"/>
<dbReference type="Pfam" id="PF00026">
    <property type="entry name" value="Asp"/>
    <property type="match status" value="1"/>
</dbReference>
<evidence type="ECO:0000256" key="8">
    <source>
        <dbReference type="ARBA" id="ARBA00023145"/>
    </source>
</evidence>
<keyword evidence="5 17" id="KW-0732">Signal</keyword>
<name>M7B1G1_CHEMY</name>
<dbReference type="InterPro" id="IPR001461">
    <property type="entry name" value="Aspartic_peptidase_A1"/>
</dbReference>
<organism evidence="19 20">
    <name type="scientific">Chelonia mydas</name>
    <name type="common">Green sea-turtle</name>
    <name type="synonym">Chelonia agassizi</name>
    <dbReference type="NCBI Taxonomy" id="8469"/>
    <lineage>
        <taxon>Eukaryota</taxon>
        <taxon>Metazoa</taxon>
        <taxon>Chordata</taxon>
        <taxon>Craniata</taxon>
        <taxon>Vertebrata</taxon>
        <taxon>Euteleostomi</taxon>
        <taxon>Archelosauria</taxon>
        <taxon>Testudinata</taxon>
        <taxon>Testudines</taxon>
        <taxon>Cryptodira</taxon>
        <taxon>Durocryptodira</taxon>
        <taxon>Americhelydia</taxon>
        <taxon>Chelonioidea</taxon>
        <taxon>Cheloniidae</taxon>
        <taxon>Chelonia</taxon>
    </lineage>
</organism>
<evidence type="ECO:0000256" key="16">
    <source>
        <dbReference type="RuleBase" id="RU000454"/>
    </source>
</evidence>
<keyword evidence="9 15" id="KW-1015">Disulfide bond</keyword>
<evidence type="ECO:0000256" key="7">
    <source>
        <dbReference type="ARBA" id="ARBA00022801"/>
    </source>
</evidence>
<dbReference type="Pfam" id="PF07966">
    <property type="entry name" value="A1_Propeptide"/>
    <property type="match status" value="1"/>
</dbReference>
<comment type="catalytic activity">
    <reaction evidence="10">
        <text>More restricted specificity than pepsin A, but shows preferential cleavage at Tyr-|-Xaa bonds. High activity on hemoglobin.</text>
        <dbReference type="EC" id="3.4.23.3"/>
    </reaction>
</comment>
<dbReference type="GO" id="GO:0006508">
    <property type="term" value="P:proteolysis"/>
    <property type="evidence" value="ECO:0007669"/>
    <property type="project" value="UniProtKB-KW"/>
</dbReference>
<feature type="disulfide bond" evidence="15">
    <location>
        <begin position="310"/>
        <end position="343"/>
    </location>
</feature>
<dbReference type="OrthoDB" id="771136at2759"/>
<gene>
    <name evidence="19" type="ORF">UY3_12064</name>
</gene>
<dbReference type="EMBL" id="KB548129">
    <property type="protein sequence ID" value="EMP30869.1"/>
    <property type="molecule type" value="Genomic_DNA"/>
</dbReference>
<keyword evidence="20" id="KW-1185">Reference proteome</keyword>
<dbReference type="FunFam" id="2.40.70.10:FF:000006">
    <property type="entry name" value="Cathepsin E"/>
    <property type="match status" value="1"/>
</dbReference>
<evidence type="ECO:0000313" key="19">
    <source>
        <dbReference type="EMBL" id="EMP30869.1"/>
    </source>
</evidence>
<dbReference type="EC" id="3.4.23.3" evidence="12"/>
<evidence type="ECO:0000256" key="15">
    <source>
        <dbReference type="PIRSR" id="PIRSR601461-2"/>
    </source>
</evidence>
<comment type="similarity">
    <text evidence="2 16">Belongs to the peptidase A1 family.</text>
</comment>
<dbReference type="PANTHER" id="PTHR47966:SF72">
    <property type="entry name" value="GASTRICSIN"/>
    <property type="match status" value="1"/>
</dbReference>
<evidence type="ECO:0000256" key="17">
    <source>
        <dbReference type="SAM" id="SignalP"/>
    </source>
</evidence>
<evidence type="ECO:0000256" key="4">
    <source>
        <dbReference type="ARBA" id="ARBA00022670"/>
    </source>
</evidence>
<dbReference type="InterPro" id="IPR033121">
    <property type="entry name" value="PEPTIDASE_A1"/>
</dbReference>
<dbReference type="Gene3D" id="6.10.140.60">
    <property type="match status" value="1"/>
</dbReference>
<evidence type="ECO:0000313" key="20">
    <source>
        <dbReference type="Proteomes" id="UP000031443"/>
    </source>
</evidence>
<evidence type="ECO:0000256" key="12">
    <source>
        <dbReference type="ARBA" id="ARBA00023796"/>
    </source>
</evidence>
<dbReference type="Gene3D" id="2.40.70.10">
    <property type="entry name" value="Acid Proteases"/>
    <property type="match status" value="2"/>
</dbReference>
<evidence type="ECO:0000256" key="5">
    <source>
        <dbReference type="ARBA" id="ARBA00022729"/>
    </source>
</evidence>
<feature type="domain" description="Peptidase A1" evidence="18">
    <location>
        <begin position="72"/>
        <end position="385"/>
    </location>
</feature>
<dbReference type="FunFam" id="2.40.70.10:FF:000004">
    <property type="entry name" value="Pepsin A"/>
    <property type="match status" value="1"/>
</dbReference>
<comment type="subcellular location">
    <subcellularLocation>
        <location evidence="1">Secreted</location>
    </subcellularLocation>
</comment>
<dbReference type="MEROPS" id="A01.003"/>
<keyword evidence="8" id="KW-0865">Zymogen</keyword>
<feature type="active site" evidence="14">
    <location>
        <position position="90"/>
    </location>
</feature>
<dbReference type="GO" id="GO:0004190">
    <property type="term" value="F:aspartic-type endopeptidase activity"/>
    <property type="evidence" value="ECO:0007669"/>
    <property type="project" value="UniProtKB-KW"/>
</dbReference>
<comment type="function">
    <text evidence="11">Hydrolyzes a variety of proteins.</text>
</comment>
<evidence type="ECO:0000256" key="11">
    <source>
        <dbReference type="ARBA" id="ARBA00023749"/>
    </source>
</evidence>
<feature type="disulfide bond" evidence="15">
    <location>
        <begin position="103"/>
        <end position="108"/>
    </location>
</feature>
<dbReference type="PRINTS" id="PR00792">
    <property type="entry name" value="PEPSIN"/>
</dbReference>
<feature type="signal peptide" evidence="17">
    <location>
        <begin position="1"/>
        <end position="16"/>
    </location>
</feature>
<evidence type="ECO:0000256" key="13">
    <source>
        <dbReference type="ARBA" id="ARBA00023821"/>
    </source>
</evidence>
<evidence type="ECO:0000256" key="9">
    <source>
        <dbReference type="ARBA" id="ARBA00023157"/>
    </source>
</evidence>
<dbReference type="InterPro" id="IPR012848">
    <property type="entry name" value="Aspartic_peptidase_N"/>
</dbReference>
<feature type="chain" id="PRO_5004079916" description="Gastricsin" evidence="17">
    <location>
        <begin position="17"/>
        <end position="388"/>
    </location>
</feature>
<dbReference type="SUPFAM" id="SSF50630">
    <property type="entry name" value="Acid proteases"/>
    <property type="match status" value="1"/>
</dbReference>
<protein>
    <recommendedName>
        <fullName evidence="13">Gastricsin</fullName>
        <ecNumber evidence="12">3.4.23.3</ecNumber>
    </recommendedName>
</protein>
<evidence type="ECO:0000256" key="6">
    <source>
        <dbReference type="ARBA" id="ARBA00022757"/>
    </source>
</evidence>
<dbReference type="Proteomes" id="UP000031443">
    <property type="component" value="Unassembled WGS sequence"/>
</dbReference>
<evidence type="ECO:0000256" key="14">
    <source>
        <dbReference type="PIRSR" id="PIRSR601461-1"/>
    </source>
</evidence>
<evidence type="ECO:0000256" key="10">
    <source>
        <dbReference type="ARBA" id="ARBA00023733"/>
    </source>
</evidence>
<dbReference type="GO" id="GO:0005615">
    <property type="term" value="C:extracellular space"/>
    <property type="evidence" value="ECO:0007669"/>
    <property type="project" value="TreeGrafter"/>
</dbReference>
<dbReference type="eggNOG" id="KOG1339">
    <property type="taxonomic scope" value="Eukaryota"/>
</dbReference>
<evidence type="ECO:0000256" key="1">
    <source>
        <dbReference type="ARBA" id="ARBA00004613"/>
    </source>
</evidence>
<keyword evidence="4 16" id="KW-0645">Protease</keyword>
<dbReference type="InterPro" id="IPR001969">
    <property type="entry name" value="Aspartic_peptidase_AS"/>
</dbReference>
<dbReference type="KEGG" id="cmy:102941576"/>
<dbReference type="GO" id="GO:0007586">
    <property type="term" value="P:digestion"/>
    <property type="evidence" value="ECO:0007669"/>
    <property type="project" value="UniProtKB-KW"/>
</dbReference>
<feature type="active site" evidence="14">
    <location>
        <position position="276"/>
    </location>
</feature>
<keyword evidence="3" id="KW-0964">Secreted</keyword>
<evidence type="ECO:0000256" key="2">
    <source>
        <dbReference type="ARBA" id="ARBA00007447"/>
    </source>
</evidence>
<accession>M7B1G1</accession>
<keyword evidence="7 16" id="KW-0378">Hydrolase</keyword>
<sequence>MKWLILALVFLQLSEGLVRLTLKKGKTIREVMKEKGVLVDYLKHHKPDPASKYHFNEYNVAFEPMAYMDASYYGEISIGTPPQNFLVLFDTGSSNLWVPSTYCQSQACSNHARFNPSHSSTYSSNGQTFYLQYGSGSLTGFFGYDTMTLQNIAVTNQEFGLSENEPGTNFIYAHFDGILGMAYPSLAVGGATTALQGMLQKNLLSQPIFSFYLSSQPSSQYGGEVVFGGVDSRFYSGQIHWAPVTQELYWQIGIDEFVIGGQATGWCSQGCQAIVDTGTSLLTIPQQFMNYFLQGVGAQENEYGEYVVDCSRVQSLPTISFTINGVSFPLPPSAYILSNNGYCSFGVMPTYLPSQNGQPLWILGDVFLRRYYSVYDMGNNRIGFATVA</sequence>
<keyword evidence="6" id="KW-0222">Digestion</keyword>
<reference evidence="20" key="1">
    <citation type="journal article" date="2013" name="Nat. Genet.">
        <title>The draft genomes of soft-shell turtle and green sea turtle yield insights into the development and evolution of the turtle-specific body plan.</title>
        <authorList>
            <person name="Wang Z."/>
            <person name="Pascual-Anaya J."/>
            <person name="Zadissa A."/>
            <person name="Li W."/>
            <person name="Niimura Y."/>
            <person name="Huang Z."/>
            <person name="Li C."/>
            <person name="White S."/>
            <person name="Xiong Z."/>
            <person name="Fang D."/>
            <person name="Wang B."/>
            <person name="Ming Y."/>
            <person name="Chen Y."/>
            <person name="Zheng Y."/>
            <person name="Kuraku S."/>
            <person name="Pignatelli M."/>
            <person name="Herrero J."/>
            <person name="Beal K."/>
            <person name="Nozawa M."/>
            <person name="Li Q."/>
            <person name="Wang J."/>
            <person name="Zhang H."/>
            <person name="Yu L."/>
            <person name="Shigenobu S."/>
            <person name="Wang J."/>
            <person name="Liu J."/>
            <person name="Flicek P."/>
            <person name="Searle S."/>
            <person name="Wang J."/>
            <person name="Kuratani S."/>
            <person name="Yin Y."/>
            <person name="Aken B."/>
            <person name="Zhang G."/>
            <person name="Irie N."/>
        </authorList>
    </citation>
    <scope>NUCLEOTIDE SEQUENCE [LARGE SCALE GENOMIC DNA]</scope>
</reference>